<dbReference type="InterPro" id="IPR036869">
    <property type="entry name" value="J_dom_sf"/>
</dbReference>
<protein>
    <recommendedName>
        <fullName evidence="3">J domain-containing protein</fullName>
    </recommendedName>
</protein>
<organism evidence="1 2">
    <name type="scientific">Physocladia obscura</name>
    <dbReference type="NCBI Taxonomy" id="109957"/>
    <lineage>
        <taxon>Eukaryota</taxon>
        <taxon>Fungi</taxon>
        <taxon>Fungi incertae sedis</taxon>
        <taxon>Chytridiomycota</taxon>
        <taxon>Chytridiomycota incertae sedis</taxon>
        <taxon>Chytridiomycetes</taxon>
        <taxon>Chytridiales</taxon>
        <taxon>Chytriomycetaceae</taxon>
        <taxon>Physocladia</taxon>
    </lineage>
</organism>
<reference evidence="1" key="1">
    <citation type="submission" date="2020-05" db="EMBL/GenBank/DDBJ databases">
        <title>Phylogenomic resolution of chytrid fungi.</title>
        <authorList>
            <person name="Stajich J.E."/>
            <person name="Amses K."/>
            <person name="Simmons R."/>
            <person name="Seto K."/>
            <person name="Myers J."/>
            <person name="Bonds A."/>
            <person name="Quandt C.A."/>
            <person name="Barry K."/>
            <person name="Liu P."/>
            <person name="Grigoriev I."/>
            <person name="Longcore J.E."/>
            <person name="James T.Y."/>
        </authorList>
    </citation>
    <scope>NUCLEOTIDE SEQUENCE</scope>
    <source>
        <strain evidence="1">JEL0513</strain>
    </source>
</reference>
<name>A0AAD5T6R5_9FUNG</name>
<dbReference type="AlphaFoldDB" id="A0AAD5T6R5"/>
<comment type="caution">
    <text evidence="1">The sequence shown here is derived from an EMBL/GenBank/DDBJ whole genome shotgun (WGS) entry which is preliminary data.</text>
</comment>
<evidence type="ECO:0000313" key="2">
    <source>
        <dbReference type="Proteomes" id="UP001211907"/>
    </source>
</evidence>
<keyword evidence="2" id="KW-1185">Reference proteome</keyword>
<evidence type="ECO:0000313" key="1">
    <source>
        <dbReference type="EMBL" id="KAJ3132166.1"/>
    </source>
</evidence>
<dbReference type="SUPFAM" id="SSF46565">
    <property type="entry name" value="Chaperone J-domain"/>
    <property type="match status" value="1"/>
</dbReference>
<sequence>MTLYEQLAFARPHPPANLTLDQLQRQYIQQAYNASIACDAERFKQLAIAYQVLSSDAERVLYDNACLPSNARIYSVPKKYLAVDPQKIYEHVFNEVAGGDFNRASGASKSTLSNDDDNDNAGTEKWPSDIGGSFYALAGATSGAMLGFIGAGPVGAVVGAGFGAGLGHVRVSQQKKKVD</sequence>
<accession>A0AAD5T6R5</accession>
<dbReference type="Proteomes" id="UP001211907">
    <property type="component" value="Unassembled WGS sequence"/>
</dbReference>
<gene>
    <name evidence="1" type="ORF">HK100_005598</name>
</gene>
<dbReference type="EMBL" id="JADGJH010000261">
    <property type="protein sequence ID" value="KAJ3132166.1"/>
    <property type="molecule type" value="Genomic_DNA"/>
</dbReference>
<evidence type="ECO:0008006" key="3">
    <source>
        <dbReference type="Google" id="ProtNLM"/>
    </source>
</evidence>
<proteinExistence type="predicted"/>